<sequence length="133" mass="14044">MLVIALVSSRIAPCLSPIRENDPRGNYSRGADASSTASQIWITNDTSGGSHQALQWSTNVDEGGFPFTVDSGPTPVLWLAVFTDGTLHANTTTNTSEYVPLNASVPMNAWSTVSSAGNRPSGDQVLIDDVSFS</sequence>
<keyword evidence="2" id="KW-1185">Reference proteome</keyword>
<protein>
    <submittedName>
        <fullName evidence="1">Uncharacterized protein</fullName>
    </submittedName>
</protein>
<dbReference type="RefSeq" id="WP_204013688.1">
    <property type="nucleotide sequence ID" value="NZ_BOPG01000123.1"/>
</dbReference>
<gene>
    <name evidence="1" type="ORF">Vau01_121350</name>
</gene>
<dbReference type="EMBL" id="BOPG01000123">
    <property type="protein sequence ID" value="GIJ64619.1"/>
    <property type="molecule type" value="Genomic_DNA"/>
</dbReference>
<dbReference type="AlphaFoldDB" id="A0A8J3ZIQ0"/>
<name>A0A8J3ZIQ0_9ACTN</name>
<evidence type="ECO:0000313" key="2">
    <source>
        <dbReference type="Proteomes" id="UP000612585"/>
    </source>
</evidence>
<accession>A0A8J3ZIQ0</accession>
<dbReference type="Proteomes" id="UP000612585">
    <property type="component" value="Unassembled WGS sequence"/>
</dbReference>
<proteinExistence type="predicted"/>
<reference evidence="1" key="1">
    <citation type="submission" date="2021-01" db="EMBL/GenBank/DDBJ databases">
        <title>Whole genome shotgun sequence of Virgisporangium aurantiacum NBRC 16421.</title>
        <authorList>
            <person name="Komaki H."/>
            <person name="Tamura T."/>
        </authorList>
    </citation>
    <scope>NUCLEOTIDE SEQUENCE</scope>
    <source>
        <strain evidence="1">NBRC 16421</strain>
    </source>
</reference>
<organism evidence="1 2">
    <name type="scientific">Virgisporangium aurantiacum</name>
    <dbReference type="NCBI Taxonomy" id="175570"/>
    <lineage>
        <taxon>Bacteria</taxon>
        <taxon>Bacillati</taxon>
        <taxon>Actinomycetota</taxon>
        <taxon>Actinomycetes</taxon>
        <taxon>Micromonosporales</taxon>
        <taxon>Micromonosporaceae</taxon>
        <taxon>Virgisporangium</taxon>
    </lineage>
</organism>
<evidence type="ECO:0000313" key="1">
    <source>
        <dbReference type="EMBL" id="GIJ64619.1"/>
    </source>
</evidence>
<comment type="caution">
    <text evidence="1">The sequence shown here is derived from an EMBL/GenBank/DDBJ whole genome shotgun (WGS) entry which is preliminary data.</text>
</comment>